<evidence type="ECO:0000313" key="6">
    <source>
        <dbReference type="Proteomes" id="UP000557842"/>
    </source>
</evidence>
<dbReference type="Proteomes" id="UP000557842">
    <property type="component" value="Unassembled WGS sequence"/>
</dbReference>
<evidence type="ECO:0000313" key="1">
    <source>
        <dbReference type="EMBL" id="EAI5408257.1"/>
    </source>
</evidence>
<accession>A0A5L8JD53</accession>
<dbReference type="EMBL" id="AACCXM010000003">
    <property type="protein sequence ID" value="EAK0468851.1"/>
    <property type="molecule type" value="Genomic_DNA"/>
</dbReference>
<dbReference type="EMBL" id="AABQDW010000009">
    <property type="protein sequence ID" value="EAI5408257.1"/>
    <property type="molecule type" value="Genomic_DNA"/>
</dbReference>
<evidence type="ECO:0000313" key="4">
    <source>
        <dbReference type="EMBL" id="EAK0468851.1"/>
    </source>
</evidence>
<keyword evidence="5" id="KW-1185">Reference proteome</keyword>
<dbReference type="EMBL" id="AABTCC010000001">
    <property type="protein sequence ID" value="EAI8858399.1"/>
    <property type="molecule type" value="Genomic_DNA"/>
</dbReference>
<evidence type="ECO:0000313" key="5">
    <source>
        <dbReference type="Proteomes" id="UP000535509"/>
    </source>
</evidence>
<organism evidence="3">
    <name type="scientific">Campylobacter fetus</name>
    <dbReference type="NCBI Taxonomy" id="196"/>
    <lineage>
        <taxon>Bacteria</taxon>
        <taxon>Pseudomonadati</taxon>
        <taxon>Campylobacterota</taxon>
        <taxon>Epsilonproteobacteria</taxon>
        <taxon>Campylobacterales</taxon>
        <taxon>Campylobacteraceae</taxon>
        <taxon>Campylobacter</taxon>
    </lineage>
</organism>
<dbReference type="RefSeq" id="WP_011731714.1">
    <property type="nucleotide sequence ID" value="NZ_AABUZP020000066.1"/>
</dbReference>
<protein>
    <submittedName>
        <fullName evidence="3">Uncharacterized protein</fullName>
    </submittedName>
</protein>
<dbReference type="Proteomes" id="UP000535509">
    <property type="component" value="Unassembled WGS sequence"/>
</dbReference>
<gene>
    <name evidence="3" type="ORF">AAH17_02710</name>
    <name evidence="4" type="ORF">AAH24_05665</name>
    <name evidence="1" type="ORF">BVH53_06045</name>
    <name evidence="2" type="ORF">CX802_00865</name>
</gene>
<reference evidence="3 6" key="1">
    <citation type="submission" date="2018-05" db="EMBL/GenBank/DDBJ databases">
        <authorList>
            <consortium name="PulseNet: The National Subtyping Network for Foodborne Disease Surveillance"/>
            <person name="Tarr C.L."/>
            <person name="Trees E."/>
            <person name="Katz L.S."/>
            <person name="Carleton-Romer H.A."/>
            <person name="Stroika S."/>
            <person name="Kucerova Z."/>
            <person name="Roache K.F."/>
            <person name="Sabol A.L."/>
            <person name="Besser J."/>
            <person name="Gerner-Smidt P."/>
        </authorList>
    </citation>
    <scope>NUCLEOTIDE SEQUENCE</scope>
    <source>
        <strain evidence="3">2014D-0197</strain>
        <strain evidence="1 6">2016D-0221</strain>
        <strain evidence="4">D4313</strain>
        <strain evidence="2 5">PNUSAC001503</strain>
    </source>
</reference>
<sequence length="391" mass="44871">MNLKVVIEQNLNNDNLENIIKKEIFKFAKDSFLGLSYEEKLERSKSCFSEICSCLNEFELLNPKFVNAAVESLNRAIAYESEQYLYKIIYERDKLKKQIIDQKDRIRAITTLNCKNIENYICKTDFKNKDQISKVLNDRLLYDTQMLGILKETTESAFLTTIEMGDDVEDTAYEIAKNIVYLAINEGDFTKERFINIARVVIKSAASIANESKIYAKELVKSAINGSNDGISKAIEKFKDELKFAPDEIGDSLNYSAKELMKIEEDFIILLKDISLSVNEPASIIVAEVLQSDYDSYFARLRRISAETREQIMDKIDEISHKRFKLTGDLNIDERISNLKKEIGELEKKASQKLTQIKSLQTFENAKTEAKKLGDRVYEAAKNLIDSAKKK</sequence>
<dbReference type="AlphaFoldDB" id="A0A5L8JD53"/>
<dbReference type="EMBL" id="AACCXK010000003">
    <property type="protein sequence ID" value="EAK0452575.1"/>
    <property type="molecule type" value="Genomic_DNA"/>
</dbReference>
<evidence type="ECO:0000313" key="2">
    <source>
        <dbReference type="EMBL" id="EAI8858399.1"/>
    </source>
</evidence>
<dbReference type="OMA" id="FRAWEVA"/>
<name>A0A5L8JD53_CAMFE</name>
<dbReference type="GeneID" id="61063989"/>
<proteinExistence type="predicted"/>
<evidence type="ECO:0000313" key="3">
    <source>
        <dbReference type="EMBL" id="EAK0452575.1"/>
    </source>
</evidence>
<comment type="caution">
    <text evidence="3">The sequence shown here is derived from an EMBL/GenBank/DDBJ whole genome shotgun (WGS) entry which is preliminary data.</text>
</comment>